<comment type="cofactor">
    <cofactor evidence="4">
        <name>Zn(2+)</name>
        <dbReference type="ChEBI" id="CHEBI:29105"/>
    </cofactor>
    <text evidence="4">Binds 2 Zn(2+) ions per subunit.</text>
</comment>
<keyword evidence="4" id="KW-0862">Zinc</keyword>
<dbReference type="PANTHER" id="PTHR45892:SF1">
    <property type="entry name" value="AMINOACYLASE-1"/>
    <property type="match status" value="1"/>
</dbReference>
<name>A0A1R1Y6F1_9FUNG</name>
<evidence type="ECO:0000256" key="4">
    <source>
        <dbReference type="PIRSR" id="PIRSR036696-2"/>
    </source>
</evidence>
<dbReference type="GO" id="GO:0004046">
    <property type="term" value="F:aminoacylase activity"/>
    <property type="evidence" value="ECO:0007669"/>
    <property type="project" value="TreeGrafter"/>
</dbReference>
<protein>
    <submittedName>
        <fullName evidence="5">Aminoacylase-1</fullName>
    </submittedName>
</protein>
<feature type="binding site" evidence="4">
    <location>
        <position position="73"/>
    </location>
    <ligand>
        <name>Zn(2+)</name>
        <dbReference type="ChEBI" id="CHEBI:29105"/>
        <label>1</label>
    </ligand>
</feature>
<dbReference type="OrthoDB" id="3064516at2759"/>
<dbReference type="GO" id="GO:0046872">
    <property type="term" value="F:metal ion binding"/>
    <property type="evidence" value="ECO:0007669"/>
    <property type="project" value="UniProtKB-KW"/>
</dbReference>
<comment type="similarity">
    <text evidence="1">Belongs to the peptidase M20A family.</text>
</comment>
<feature type="active site" description="Proton acceptor" evidence="3">
    <location>
        <position position="144"/>
    </location>
</feature>
<keyword evidence="2" id="KW-0378">Hydrolase</keyword>
<evidence type="ECO:0000256" key="3">
    <source>
        <dbReference type="PIRSR" id="PIRSR036696-1"/>
    </source>
</evidence>
<evidence type="ECO:0000256" key="1">
    <source>
        <dbReference type="ARBA" id="ARBA00006247"/>
    </source>
</evidence>
<feature type="binding site" evidence="4">
    <location>
        <position position="145"/>
    </location>
    <ligand>
        <name>Zn(2+)</name>
        <dbReference type="ChEBI" id="CHEBI:29105"/>
        <label>2</label>
    </ligand>
</feature>
<evidence type="ECO:0000313" key="6">
    <source>
        <dbReference type="Proteomes" id="UP000187283"/>
    </source>
</evidence>
<keyword evidence="6" id="KW-1185">Reference proteome</keyword>
<sequence length="317" mass="35962">MEPASVTRFREYLKIETVHPTPDYQKCTEFLVQQAEEIGLECKVVELVKGKPVVIMKLEGTDPSLPGILLNSHTDVVPVYREKWNYEPFEATRVEIESGDHRIYARGSQDMKVTGSLYLEAFREIKESGKKFLRNVYSTFVPDEEIYSIEGMMPFSKSQEFKDMNIGFGIDEEGGKQPNVVPATYSATFDLRITPLVNLDEFYKYLEDLAATNDCEIEFYYRDESDKSAKITDSNSFLIALKSTCSKMGLNPIEIIFPAATDARFVRQAGIQAIGINPMLNHPVLAHDHDEYVVESEFIKAIPFYTDLIEGLASISE</sequence>
<organism evidence="5 6">
    <name type="scientific">Smittium culicis</name>
    <dbReference type="NCBI Taxonomy" id="133412"/>
    <lineage>
        <taxon>Eukaryota</taxon>
        <taxon>Fungi</taxon>
        <taxon>Fungi incertae sedis</taxon>
        <taxon>Zoopagomycota</taxon>
        <taxon>Kickxellomycotina</taxon>
        <taxon>Harpellomycetes</taxon>
        <taxon>Harpellales</taxon>
        <taxon>Legeriomycetaceae</taxon>
        <taxon>Smittium</taxon>
    </lineage>
</organism>
<dbReference type="PIRSF" id="PIRSF036696">
    <property type="entry name" value="ACY-1"/>
    <property type="match status" value="1"/>
</dbReference>
<comment type="caution">
    <text evidence="5">The sequence shown here is derived from an EMBL/GenBank/DDBJ whole genome shotgun (WGS) entry which is preliminary data.</text>
</comment>
<dbReference type="Proteomes" id="UP000187283">
    <property type="component" value="Unassembled WGS sequence"/>
</dbReference>
<dbReference type="AlphaFoldDB" id="A0A1R1Y6F1"/>
<dbReference type="Gene3D" id="1.10.150.900">
    <property type="match status" value="1"/>
</dbReference>
<feature type="binding site" evidence="4">
    <location>
        <position position="110"/>
    </location>
    <ligand>
        <name>Zn(2+)</name>
        <dbReference type="ChEBI" id="CHEBI:29105"/>
        <label>1</label>
    </ligand>
</feature>
<evidence type="ECO:0000256" key="2">
    <source>
        <dbReference type="ARBA" id="ARBA00022801"/>
    </source>
</evidence>
<feature type="binding site" evidence="4">
    <location>
        <position position="172"/>
    </location>
    <ligand>
        <name>Zn(2+)</name>
        <dbReference type="ChEBI" id="CHEBI:29105"/>
        <label>1</label>
    </ligand>
</feature>
<dbReference type="PANTHER" id="PTHR45892">
    <property type="entry name" value="AMINOACYLASE-1"/>
    <property type="match status" value="1"/>
</dbReference>
<dbReference type="Gene3D" id="3.40.630.10">
    <property type="entry name" value="Zn peptidases"/>
    <property type="match status" value="1"/>
</dbReference>
<dbReference type="InterPro" id="IPR001261">
    <property type="entry name" value="ArgE/DapE_CS"/>
</dbReference>
<dbReference type="STRING" id="133412.A0A1R1Y6F1"/>
<dbReference type="InterPro" id="IPR002933">
    <property type="entry name" value="Peptidase_M20"/>
</dbReference>
<proteinExistence type="inferred from homology"/>
<dbReference type="PROSITE" id="PS00758">
    <property type="entry name" value="ARGE_DAPE_CPG2_1"/>
    <property type="match status" value="1"/>
</dbReference>
<feature type="binding site" evidence="4">
    <location>
        <position position="287"/>
    </location>
    <ligand>
        <name>Zn(2+)</name>
        <dbReference type="ChEBI" id="CHEBI:29105"/>
        <label>2</label>
    </ligand>
</feature>
<dbReference type="SUPFAM" id="SSF53187">
    <property type="entry name" value="Zn-dependent exopeptidases"/>
    <property type="match status" value="1"/>
</dbReference>
<feature type="active site" evidence="3">
    <location>
        <position position="75"/>
    </location>
</feature>
<reference evidence="5 6" key="1">
    <citation type="submission" date="2017-01" db="EMBL/GenBank/DDBJ databases">
        <authorList>
            <person name="Mah S.A."/>
            <person name="Swanson W.J."/>
            <person name="Moy G.W."/>
            <person name="Vacquier V.D."/>
        </authorList>
    </citation>
    <scope>NUCLEOTIDE SEQUENCE [LARGE SCALE GENOMIC DNA]</scope>
    <source>
        <strain evidence="5 6">GSMNP</strain>
    </source>
</reference>
<feature type="binding site" evidence="4">
    <location>
        <position position="110"/>
    </location>
    <ligand>
        <name>Zn(2+)</name>
        <dbReference type="ChEBI" id="CHEBI:29105"/>
        <label>2</label>
    </ligand>
</feature>
<evidence type="ECO:0000313" key="5">
    <source>
        <dbReference type="EMBL" id="OMJ22498.1"/>
    </source>
</evidence>
<gene>
    <name evidence="5" type="ORF">AYI70_g2840</name>
</gene>
<dbReference type="EMBL" id="LSSN01000752">
    <property type="protein sequence ID" value="OMJ22498.1"/>
    <property type="molecule type" value="Genomic_DNA"/>
</dbReference>
<dbReference type="InterPro" id="IPR052083">
    <property type="entry name" value="Aminoacylase-1_M20A"/>
</dbReference>
<keyword evidence="4" id="KW-0479">Metal-binding</keyword>
<dbReference type="Pfam" id="PF01546">
    <property type="entry name" value="Peptidase_M20"/>
    <property type="match status" value="1"/>
</dbReference>
<accession>A0A1R1Y6F1</accession>